<sequence>HYLIVFDNTANRQVATQRVTTISSPDVAEVYKDTRSAGQSRFNITLKGLNLLPGHSYSIVSRYSATNAGNGDNGTSDHTDYWYPSFTLIKQAYNVDGWSTSGNQLTVNGWFANDESLSRPHAFVILLADNQEVGRHEVVLTPRNDVAQAYPTLYKSGLSGFVTTFTLPTGIKDNLQLVLRFSDQSDGEGQYVDIWTNKYVANAGNIDNVTTKDGRLTVSGWHASEDSRKPYQYLFAIDAETNQEITRWQISSANDGLSRTDVQRAYPWIINSNNSGLNVEITNYSILAGHEVKFMHRYTDDPVGNGHSTDYWDNAVFYFDPLTSRLIQNQFLVVPGQVKAVYFGADGRRMTGLVSINGRDYYFDPATGRLMYFAGRIENIINWFRSRRGRITYSMAGSRNGSDGTADCSGSIVQAVRDAGGIPYAYLYDTETMHEYIQENGYYLVGEGTGRIQVQYGDIVIWGRRGRSEGSFGHTVTISTMGSGNNLNCISTCARVRGMGNAVQEYNYYSYWAYDGYPYQYIYRPYKML</sequence>
<feature type="domain" description="Bacteriophage lysin" evidence="1">
    <location>
        <begin position="377"/>
        <end position="524"/>
    </location>
</feature>
<dbReference type="Gene3D" id="2.10.270.10">
    <property type="entry name" value="Cholin Binding"/>
    <property type="match status" value="1"/>
</dbReference>
<evidence type="ECO:0000313" key="2">
    <source>
        <dbReference type="EMBL" id="MBM6940821.1"/>
    </source>
</evidence>
<gene>
    <name evidence="2" type="ORF">H5975_04875</name>
</gene>
<reference evidence="2 3" key="1">
    <citation type="journal article" date="2021" name="Sci. Rep.">
        <title>The distribution of antibiotic resistance genes in chicken gut microbiota commensals.</title>
        <authorList>
            <person name="Juricova H."/>
            <person name="Matiasovicova J."/>
            <person name="Kubasova T."/>
            <person name="Cejkova D."/>
            <person name="Rychlik I."/>
        </authorList>
    </citation>
    <scope>NUCLEOTIDE SEQUENCE [LARGE SCALE GENOMIC DNA]</scope>
    <source>
        <strain evidence="2 3">An574</strain>
    </source>
</reference>
<dbReference type="EMBL" id="JACJKU010000040">
    <property type="protein sequence ID" value="MBM6940821.1"/>
    <property type="molecule type" value="Genomic_DNA"/>
</dbReference>
<evidence type="ECO:0000259" key="1">
    <source>
        <dbReference type="Pfam" id="PF05382"/>
    </source>
</evidence>
<name>A0ABS2GY73_9LACO</name>
<comment type="caution">
    <text evidence="2">The sequence shown here is derived from an EMBL/GenBank/DDBJ whole genome shotgun (WGS) entry which is preliminary data.</text>
</comment>
<evidence type="ECO:0000313" key="3">
    <source>
        <dbReference type="Proteomes" id="UP000785625"/>
    </source>
</evidence>
<keyword evidence="3" id="KW-1185">Reference proteome</keyword>
<protein>
    <recommendedName>
        <fullName evidence="1">Bacteriophage lysin domain-containing protein</fullName>
    </recommendedName>
</protein>
<dbReference type="Pfam" id="PF05382">
    <property type="entry name" value="Amidase_5"/>
    <property type="match status" value="1"/>
</dbReference>
<organism evidence="2 3">
    <name type="scientific">Limosilactobacillus coleohominis</name>
    <dbReference type="NCBI Taxonomy" id="181675"/>
    <lineage>
        <taxon>Bacteria</taxon>
        <taxon>Bacillati</taxon>
        <taxon>Bacillota</taxon>
        <taxon>Bacilli</taxon>
        <taxon>Lactobacillales</taxon>
        <taxon>Lactobacillaceae</taxon>
        <taxon>Limosilactobacillus</taxon>
    </lineage>
</organism>
<proteinExistence type="predicted"/>
<dbReference type="Proteomes" id="UP000785625">
    <property type="component" value="Unassembled WGS sequence"/>
</dbReference>
<feature type="non-terminal residue" evidence="2">
    <location>
        <position position="1"/>
    </location>
</feature>
<dbReference type="RefSeq" id="WP_275086944.1">
    <property type="nucleotide sequence ID" value="NZ_JACJKU010000040.1"/>
</dbReference>
<dbReference type="InterPro" id="IPR008044">
    <property type="entry name" value="Phage_lysin"/>
</dbReference>
<dbReference type="SUPFAM" id="SSF69360">
    <property type="entry name" value="Cell wall binding repeat"/>
    <property type="match status" value="1"/>
</dbReference>
<accession>A0ABS2GY73</accession>